<reference evidence="1" key="2">
    <citation type="submission" date="2023-01" db="EMBL/GenBank/DDBJ databases">
        <title>Human gut microbiome strain richness.</title>
        <authorList>
            <person name="Chen-Liaw A."/>
        </authorList>
    </citation>
    <scope>NUCLEOTIDE SEQUENCE</scope>
    <source>
        <strain evidence="1">2225st1_A6_2225SCRN_200828</strain>
    </source>
</reference>
<gene>
    <name evidence="2" type="ORF">GKE90_12065</name>
    <name evidence="1" type="ORF">PND83_07810</name>
</gene>
<proteinExistence type="predicted"/>
<accession>A0A6I2RQH7</accession>
<comment type="caution">
    <text evidence="2">The sequence shown here is derived from an EMBL/GenBank/DDBJ whole genome shotgun (WGS) entry which is preliminary data.</text>
</comment>
<organism evidence="2 3">
    <name type="scientific">Flavonifractor plautii</name>
    <name type="common">Fusobacterium plautii</name>
    <dbReference type="NCBI Taxonomy" id="292800"/>
    <lineage>
        <taxon>Bacteria</taxon>
        <taxon>Bacillati</taxon>
        <taxon>Bacillota</taxon>
        <taxon>Clostridia</taxon>
        <taxon>Eubacteriales</taxon>
        <taxon>Oscillospiraceae</taxon>
        <taxon>Flavonifractor</taxon>
    </lineage>
</organism>
<name>A0A6I2RQH7_FLAPL</name>
<dbReference type="EMBL" id="WKPO01000016">
    <property type="protein sequence ID" value="MSB49419.1"/>
    <property type="molecule type" value="Genomic_DNA"/>
</dbReference>
<dbReference type="AlphaFoldDB" id="A0A6I2RQH7"/>
<dbReference type="EMBL" id="JAQLWO010000006">
    <property type="protein sequence ID" value="MDB7905874.1"/>
    <property type="molecule type" value="Genomic_DNA"/>
</dbReference>
<dbReference type="Proteomes" id="UP001211006">
    <property type="component" value="Unassembled WGS sequence"/>
</dbReference>
<evidence type="ECO:0000313" key="2">
    <source>
        <dbReference type="EMBL" id="MSB49419.1"/>
    </source>
</evidence>
<dbReference type="RefSeq" id="WP_131971561.1">
    <property type="nucleotide sequence ID" value="NZ_BAABZG010000001.1"/>
</dbReference>
<dbReference type="GeneID" id="89522007"/>
<reference evidence="2 3" key="1">
    <citation type="journal article" date="2019" name="Nat. Med.">
        <title>A library of human gut bacterial isolates paired with longitudinal multiomics data enables mechanistic microbiome research.</title>
        <authorList>
            <person name="Poyet M."/>
            <person name="Groussin M."/>
            <person name="Gibbons S.M."/>
            <person name="Avila-Pacheco J."/>
            <person name="Jiang X."/>
            <person name="Kearney S.M."/>
            <person name="Perrotta A.R."/>
            <person name="Berdy B."/>
            <person name="Zhao S."/>
            <person name="Lieberman T.D."/>
            <person name="Swanson P.K."/>
            <person name="Smith M."/>
            <person name="Roesemann S."/>
            <person name="Alexander J.E."/>
            <person name="Rich S.A."/>
            <person name="Livny J."/>
            <person name="Vlamakis H."/>
            <person name="Clish C."/>
            <person name="Bullock K."/>
            <person name="Deik A."/>
            <person name="Scott J."/>
            <person name="Pierce K.A."/>
            <person name="Xavier R.J."/>
            <person name="Alm E.J."/>
        </authorList>
    </citation>
    <scope>NUCLEOTIDE SEQUENCE [LARGE SCALE GENOMIC DNA]</scope>
    <source>
        <strain evidence="2 3">BIOML-A5</strain>
    </source>
</reference>
<protein>
    <submittedName>
        <fullName evidence="2">Uncharacterized protein</fullName>
    </submittedName>
</protein>
<sequence>MSRRRTGVRLCSCLLSCAGSSRRGASAARTSARRRRRGCARIGTRLRRASAGTAAFPTFISNGISGGFCDGASDPLDNRISHHAWKPAAEPIAGEGGVKPHAGDDAVYLAGNPGDTYDQKHPGQDGNPAWYIPQSRNQQLQEYDIHNHHHAHGAEHPAPALENVLRIFGPAHAKGKRGHENENSRYDIPFRHLEAQLDKLPHHDNANNDDQEPRSSNRKIIFIRDGNGDAGGNLKQRNHLR</sequence>
<evidence type="ECO:0000313" key="1">
    <source>
        <dbReference type="EMBL" id="MDB7905874.1"/>
    </source>
</evidence>
<dbReference type="Proteomes" id="UP000429811">
    <property type="component" value="Unassembled WGS sequence"/>
</dbReference>
<evidence type="ECO:0000313" key="3">
    <source>
        <dbReference type="Proteomes" id="UP000429811"/>
    </source>
</evidence>